<evidence type="ECO:0000313" key="4">
    <source>
        <dbReference type="EMBL" id="SVP90981.1"/>
    </source>
</evidence>
<accession>A0A3B0MSK3</accession>
<sequence length="401" mass="47032">MNKCIKYLYILIFILIGYSGCSDKSDDLHTDPIASCDSDEDNFDVGQSNEEESTQSPQTPHPQPQPITQPPPQPYGPYQTEPPPHQHTPQPYYPGYVPYQPYQPIQPQPQYYPGYDASPSQPPSYPLPQQPQPQYQPQPPYYPGYYQPYPPYQPYQPYQPIPEYYPGPQYPGYQQYYPGYVPYQPQQPITEESKEEESKKFKKCETIGFLKKNEEGNLVPMSNEDYIESFPNNKTSKYVFKSNLEKLYCNDKIIYTHKTGKDYCTSMTYNNKTNCFIMTTPSGFYLIKYYKGKWETIEKKIHKSIKLYGTDESGMPITIDENFYYTDFLRPNIFKYVFLPGVKITNIDAGTKTIWKKGKKEQFPIGLSFSSFNNIILHFDEYVKIFRMFDGEYRLHFTKNK</sequence>
<evidence type="ECO:0000313" key="3">
    <source>
        <dbReference type="EMBL" id="SVP90510.1"/>
    </source>
</evidence>
<feature type="compositionally biased region" description="Pro residues" evidence="1">
    <location>
        <begin position="59"/>
        <end position="86"/>
    </location>
</feature>
<proteinExistence type="predicted"/>
<dbReference type="InterPro" id="IPR007480">
    <property type="entry name" value="DUF529"/>
</dbReference>
<reference evidence="3" key="1">
    <citation type="submission" date="2018-07" db="EMBL/GenBank/DDBJ databases">
        <authorList>
            <person name="Quirk P.G."/>
            <person name="Krulwich T.A."/>
        </authorList>
    </citation>
    <scope>NUCLEOTIDE SEQUENCE</scope>
    <source>
        <strain evidence="3">Anand</strain>
    </source>
</reference>
<feature type="region of interest" description="Disordered" evidence="1">
    <location>
        <begin position="32"/>
        <end position="141"/>
    </location>
</feature>
<organism evidence="3">
    <name type="scientific">Theileria annulata</name>
    <dbReference type="NCBI Taxonomy" id="5874"/>
    <lineage>
        <taxon>Eukaryota</taxon>
        <taxon>Sar</taxon>
        <taxon>Alveolata</taxon>
        <taxon>Apicomplexa</taxon>
        <taxon>Aconoidasida</taxon>
        <taxon>Piroplasmida</taxon>
        <taxon>Theileriidae</taxon>
        <taxon>Theileria</taxon>
    </lineage>
</organism>
<protein>
    <submittedName>
        <fullName evidence="3">Theileria-specific sub-telomeric protein, SVSP family, putative</fullName>
    </submittedName>
</protein>
<feature type="compositionally biased region" description="Acidic residues" evidence="1">
    <location>
        <begin position="37"/>
        <end position="53"/>
    </location>
</feature>
<feature type="signal peptide" evidence="2">
    <location>
        <begin position="1"/>
        <end position="21"/>
    </location>
</feature>
<dbReference type="AlphaFoldDB" id="A0A3B0MSK3"/>
<feature type="chain" id="PRO_5036076016" evidence="2">
    <location>
        <begin position="22"/>
        <end position="401"/>
    </location>
</feature>
<feature type="compositionally biased region" description="Pro residues" evidence="1">
    <location>
        <begin position="120"/>
        <end position="141"/>
    </location>
</feature>
<gene>
    <name evidence="3" type="ORF">TAT_000121900</name>
    <name evidence="4" type="ORF">TAV_000122000</name>
</gene>
<name>A0A3B0MSK3_THEAN</name>
<dbReference type="EMBL" id="UIVT01000002">
    <property type="protein sequence ID" value="SVP90510.1"/>
    <property type="molecule type" value="Genomic_DNA"/>
</dbReference>
<dbReference type="Pfam" id="PF04385">
    <property type="entry name" value="FAINT"/>
    <property type="match status" value="1"/>
</dbReference>
<dbReference type="EMBL" id="UIVS01000002">
    <property type="protein sequence ID" value="SVP90981.1"/>
    <property type="molecule type" value="Genomic_DNA"/>
</dbReference>
<evidence type="ECO:0000256" key="2">
    <source>
        <dbReference type="SAM" id="SignalP"/>
    </source>
</evidence>
<evidence type="ECO:0000256" key="1">
    <source>
        <dbReference type="SAM" id="MobiDB-lite"/>
    </source>
</evidence>
<feature type="compositionally biased region" description="Low complexity" evidence="1">
    <location>
        <begin position="87"/>
        <end position="115"/>
    </location>
</feature>
<dbReference type="VEuPathDB" id="PiroplasmaDB:TA16035"/>
<keyword evidence="2" id="KW-0732">Signal</keyword>